<evidence type="ECO:0000313" key="4">
    <source>
        <dbReference type="Proteomes" id="UP000837857"/>
    </source>
</evidence>
<sequence length="715" mass="77427">MNFEDILGNLLEVVGSTVVCKLNIDSLLLTNITDCVNNIISILIYNSDEVPNAEVIKILFKCLLNKFIAASVDNRNANNLVRASYVSYTAILLNKYGKAALSSYNILLQHLCYTLDGLERAEVRTARISLVLGLLILLPTKLYEDLIKWVLKLSTTSKISHRQVALEILGKLLTNDAEELRPNEIPFQNSTSDPSSSDSQNDGNVENNRQTSQDLPEGEEVGSVSRTAHADIIRAVYERVHDVSSSLRMRALTILTECVSSTDPPTREAIKELNGCGDAPRLLAVAARCACDERAVVRRAAAALVQRLLAAADRVVPNDLAILISLCRDASILVRTSAITGLSEILMQKPCDATVDAFLTGPMNQLSDPEAKVQELVMNQIHQILFERLHNYTVGGQEDTLPWLFLAGVIRHNMRRHLQKACALLHNSPRSIGPRVVDIVGTHLGEADGARDLQSLVLLTGLARHFPNSDPRFLLRYYYRLDDDIQVCDVRILGLIYELLTAWSKALTAPDRDTLKAHLVRRLAAPTSAVDDGCRTACATLAAHLDPDNLQWATELLQDAENRAVNGGSVGEWLLAADLSLVAPSPPSEALLQLLLGPLADPPPGMSAAEVGACAAGAGRLCVRSREAAAVAAPALAALLRRQGAPLPARLNALLALTDVCVRWVTVFIARLKAGAGCGRMCHSSVMQSKLFPVPFSPVCASTRCSRSPTSVSGG</sequence>
<protein>
    <recommendedName>
        <fullName evidence="5">Condensin complex subunit 1 C-terminal domain-containing protein</fullName>
    </recommendedName>
</protein>
<dbReference type="Proteomes" id="UP000837857">
    <property type="component" value="Chromosome 9"/>
</dbReference>
<proteinExistence type="predicted"/>
<keyword evidence="1" id="KW-0226">DNA condensation</keyword>
<organism evidence="3 4">
    <name type="scientific">Iphiclides podalirius</name>
    <name type="common">scarce swallowtail</name>
    <dbReference type="NCBI Taxonomy" id="110791"/>
    <lineage>
        <taxon>Eukaryota</taxon>
        <taxon>Metazoa</taxon>
        <taxon>Ecdysozoa</taxon>
        <taxon>Arthropoda</taxon>
        <taxon>Hexapoda</taxon>
        <taxon>Insecta</taxon>
        <taxon>Pterygota</taxon>
        <taxon>Neoptera</taxon>
        <taxon>Endopterygota</taxon>
        <taxon>Lepidoptera</taxon>
        <taxon>Glossata</taxon>
        <taxon>Ditrysia</taxon>
        <taxon>Papilionoidea</taxon>
        <taxon>Papilionidae</taxon>
        <taxon>Papilioninae</taxon>
        <taxon>Iphiclides</taxon>
    </lineage>
</organism>
<dbReference type="SUPFAM" id="SSF48371">
    <property type="entry name" value="ARM repeat"/>
    <property type="match status" value="1"/>
</dbReference>
<feature type="region of interest" description="Disordered" evidence="2">
    <location>
        <begin position="184"/>
        <end position="224"/>
    </location>
</feature>
<dbReference type="InterPro" id="IPR016024">
    <property type="entry name" value="ARM-type_fold"/>
</dbReference>
<dbReference type="PANTHER" id="PTHR14222">
    <property type="entry name" value="CONDENSIN"/>
    <property type="match status" value="1"/>
</dbReference>
<dbReference type="PANTHER" id="PTHR14222:SF1">
    <property type="entry name" value="CONDENSIN-2 COMPLEX SUBUNIT D3"/>
    <property type="match status" value="1"/>
</dbReference>
<dbReference type="Gene3D" id="1.25.10.10">
    <property type="entry name" value="Leucine-rich Repeat Variant"/>
    <property type="match status" value="1"/>
</dbReference>
<feature type="compositionally biased region" description="Polar residues" evidence="2">
    <location>
        <begin position="205"/>
        <end position="214"/>
    </location>
</feature>
<dbReference type="InterPro" id="IPR011989">
    <property type="entry name" value="ARM-like"/>
</dbReference>
<evidence type="ECO:0008006" key="5">
    <source>
        <dbReference type="Google" id="ProtNLM"/>
    </source>
</evidence>
<keyword evidence="4" id="KW-1185">Reference proteome</keyword>
<dbReference type="InterPro" id="IPR026971">
    <property type="entry name" value="CND1/NCAPD3"/>
</dbReference>
<feature type="compositionally biased region" description="Low complexity" evidence="2">
    <location>
        <begin position="189"/>
        <end position="204"/>
    </location>
</feature>
<evidence type="ECO:0000256" key="2">
    <source>
        <dbReference type="SAM" id="MobiDB-lite"/>
    </source>
</evidence>
<evidence type="ECO:0000256" key="1">
    <source>
        <dbReference type="ARBA" id="ARBA00023067"/>
    </source>
</evidence>
<accession>A0ABN8J922</accession>
<name>A0ABN8J922_9NEOP</name>
<gene>
    <name evidence="3" type="ORF">IPOD504_LOCUS17272</name>
</gene>
<evidence type="ECO:0000313" key="3">
    <source>
        <dbReference type="EMBL" id="CAH2076405.1"/>
    </source>
</evidence>
<feature type="non-terminal residue" evidence="3">
    <location>
        <position position="1"/>
    </location>
</feature>
<reference evidence="3" key="1">
    <citation type="submission" date="2022-03" db="EMBL/GenBank/DDBJ databases">
        <authorList>
            <person name="Martin H S."/>
        </authorList>
    </citation>
    <scope>NUCLEOTIDE SEQUENCE</scope>
</reference>
<dbReference type="EMBL" id="OW152821">
    <property type="protein sequence ID" value="CAH2076405.1"/>
    <property type="molecule type" value="Genomic_DNA"/>
</dbReference>